<keyword evidence="7" id="KW-1185">Reference proteome</keyword>
<feature type="region of interest" description="Disordered" evidence="4">
    <location>
        <begin position="1013"/>
        <end position="1033"/>
    </location>
</feature>
<sequence>MGVKYAWQLLHNKGLIPDSQDKVSLVSTASKIRVDVCSTHYTSIRHYYSNPTDLNVAHAKLERLLLKIDDKNKLRFYIDGLPAAEKGQTHANRHQSRQKDLIKASTAISNLESRLVEGKRIRKHHFTSANKPLRQAFHWSLEGRMSFVEYMANKDYDIVLCPTESDVLIAAECQTDDAVISCDSDLLFYKTVPVVWRPVGSYKSRRFVPFEKNAVLEALGLSSTQLTTLAIVSGNDYVTNIPHLAITSNLKKLNSLHGDEMSIIRQYLADTQVKRRTDLEGDKWSEESYANAVKVFVMMQQSIASDSSPPSSAASNDSIAPEDPTKDTSEDSAQGASLSYTSLRERMDCFTIAFANFKTNAYEARVAKRDAETEINVVNPFATIDKQHSANTHQYRPRFSPKVRFGPSKEQPAPAISMQYILKPWREPPEKPSLPEPSKKKPAAAIKNEISEDDRFGRKEMMGALRFEHPIVTLDLDRLSSNVHAAVENDPLSKAIVECIRGAVRAAYDSKRQCQVLVGLYLEDLFYPSPTPGVPRPAVPVAVISQQDQSILDNLCPRLSSNEMNDDNNNVSSAGDGQDDGSNTPFIHSLLTFLYSGNLPTKGKTGSAVNTFIGRLQEMGHLEKSQVAKADMIKSVKEYTPNFVARSVASQMSAELKRHYRHGTKMVSEKVQTMIKKKKLASDKAVDLTAKKPAIQLFVEANATAGRPWRLSPLSPEEDGYMTFTEIELAAFLHKRDELHPILNKLIGCKDKRRLAQEDVTRDWLSFQTPGVLIQRLIAPVDPRTLDGDRLRGRQKKKAGIAAAVRVVEPEELRAHINTLRGDVFDPRTYQEKGYFLCGSIKTDGYQLQLLAYKVRELNSVKFKRYKNDVLPDRLLTTTAGTSDFLTEVRNVFKTPADVERLLGCTTDETDKVSYMGIDLGQAFVAGTYGHLPQDNTPKIGKRRHHRKQKKRGSRGRRNRGSGKGKKKSVCQAQGERHINLAAKQKAVARPTLRHRTWMEQHKMADLKITSSPSITNTESAAPPTISQPSTSSTEAATTEFLSIRTIESSLPPLRGANASFADHVECSKAYKYHLDKFYNGQRFRFKKYKRMSKKARQREFERLTDSLLRMVGGSIGEKKKEDAKIVIGIGMGRFTSTSRLSSLHGTFESYFIQKARSLGYLVVGVHEFYTSKKCPTCGNFVGQAESIWRLYCYHCKKYMHRDVMAGHNIVNIVQSHVEQQERPLYLHPVDKDGHYPWLEHGCETAAQPRDAPSSLKQASSSGGRAGRAGRKRRAEADGNAERGGKRTKATMAKGKDKATTTKDKANAMQVDS</sequence>
<keyword evidence="2" id="KW-0460">Magnesium</keyword>
<dbReference type="Gene3D" id="3.40.50.1010">
    <property type="entry name" value="5'-nuclease"/>
    <property type="match status" value="1"/>
</dbReference>
<keyword evidence="3" id="KW-0238">DNA-binding</keyword>
<reference evidence="6 7" key="1">
    <citation type="submission" date="2016-05" db="EMBL/GenBank/DDBJ databases">
        <title>Genome sequencing reveals origins of a unique bacterial endosymbiosis in the earliest lineages of terrestrial Fungi.</title>
        <authorList>
            <consortium name="DOE Joint Genome Institute"/>
            <person name="Uehling J."/>
            <person name="Gryganskyi A."/>
            <person name="Hameed K."/>
            <person name="Tschaplinski T."/>
            <person name="Misztal P."/>
            <person name="Wu S."/>
            <person name="Desiro A."/>
            <person name="Vande Pol N."/>
            <person name="Du Z.-Y."/>
            <person name="Zienkiewicz A."/>
            <person name="Zienkiewicz K."/>
            <person name="Morin E."/>
            <person name="Tisserant E."/>
            <person name="Splivallo R."/>
            <person name="Hainaut M."/>
            <person name="Henrissat B."/>
            <person name="Ohm R."/>
            <person name="Kuo A."/>
            <person name="Yan J."/>
            <person name="Lipzen A."/>
            <person name="Nolan M."/>
            <person name="Labutti K."/>
            <person name="Barry K."/>
            <person name="Goldstein A."/>
            <person name="Labbe J."/>
            <person name="Schadt C."/>
            <person name="Tuskan G."/>
            <person name="Grigoriev I."/>
            <person name="Martin F."/>
            <person name="Vilgalys R."/>
            <person name="Bonito G."/>
        </authorList>
    </citation>
    <scope>NUCLEOTIDE SEQUENCE [LARGE SCALE GENOMIC DNA]</scope>
    <source>
        <strain evidence="6 7">AG-77</strain>
    </source>
</reference>
<evidence type="ECO:0000313" key="6">
    <source>
        <dbReference type="EMBL" id="OAQ30165.1"/>
    </source>
</evidence>
<evidence type="ECO:0000256" key="3">
    <source>
        <dbReference type="ARBA" id="ARBA00023125"/>
    </source>
</evidence>
<evidence type="ECO:0000313" key="7">
    <source>
        <dbReference type="Proteomes" id="UP000078512"/>
    </source>
</evidence>
<dbReference type="EMBL" id="KV442037">
    <property type="protein sequence ID" value="OAQ30165.1"/>
    <property type="molecule type" value="Genomic_DNA"/>
</dbReference>
<proteinExistence type="predicted"/>
<evidence type="ECO:0000256" key="1">
    <source>
        <dbReference type="ARBA" id="ARBA00022723"/>
    </source>
</evidence>
<feature type="region of interest" description="Disordered" evidence="4">
    <location>
        <begin position="305"/>
        <end position="336"/>
    </location>
</feature>
<dbReference type="InterPro" id="IPR010095">
    <property type="entry name" value="Cas12f1-like_TNB"/>
</dbReference>
<evidence type="ECO:0000256" key="4">
    <source>
        <dbReference type="SAM" id="MobiDB-lite"/>
    </source>
</evidence>
<evidence type="ECO:0000256" key="2">
    <source>
        <dbReference type="ARBA" id="ARBA00022842"/>
    </source>
</evidence>
<feature type="compositionally biased region" description="Low complexity" evidence="4">
    <location>
        <begin position="1020"/>
        <end position="1033"/>
    </location>
</feature>
<feature type="region of interest" description="Disordered" evidence="4">
    <location>
        <begin position="389"/>
        <end position="410"/>
    </location>
</feature>
<feature type="region of interest" description="Disordered" evidence="4">
    <location>
        <begin position="1247"/>
        <end position="1313"/>
    </location>
</feature>
<feature type="compositionally biased region" description="Low complexity" evidence="4">
    <location>
        <begin position="305"/>
        <end position="321"/>
    </location>
</feature>
<feature type="compositionally biased region" description="Basic and acidic residues" evidence="4">
    <location>
        <begin position="1294"/>
        <end position="1306"/>
    </location>
</feature>
<accession>A0A197JY65</accession>
<name>A0A197JY65_9FUNG</name>
<organism evidence="6 7">
    <name type="scientific">Linnemannia elongata AG-77</name>
    <dbReference type="NCBI Taxonomy" id="1314771"/>
    <lineage>
        <taxon>Eukaryota</taxon>
        <taxon>Fungi</taxon>
        <taxon>Fungi incertae sedis</taxon>
        <taxon>Mucoromycota</taxon>
        <taxon>Mortierellomycotina</taxon>
        <taxon>Mortierellomycetes</taxon>
        <taxon>Mortierellales</taxon>
        <taxon>Mortierellaceae</taxon>
        <taxon>Linnemannia</taxon>
    </lineage>
</organism>
<dbReference type="InterPro" id="IPR006084">
    <property type="entry name" value="XPG/Rad2"/>
</dbReference>
<dbReference type="GO" id="GO:0003677">
    <property type="term" value="F:DNA binding"/>
    <property type="evidence" value="ECO:0007669"/>
    <property type="project" value="UniProtKB-KW"/>
</dbReference>
<protein>
    <recommendedName>
        <fullName evidence="5">Cas12f1-like TNB domain-containing protein</fullName>
    </recommendedName>
</protein>
<dbReference type="GO" id="GO:0017108">
    <property type="term" value="F:5'-flap endonuclease activity"/>
    <property type="evidence" value="ECO:0007669"/>
    <property type="project" value="TreeGrafter"/>
</dbReference>
<dbReference type="SUPFAM" id="SSF88723">
    <property type="entry name" value="PIN domain-like"/>
    <property type="match status" value="1"/>
</dbReference>
<gene>
    <name evidence="6" type="ORF">K457DRAFT_31772</name>
</gene>
<keyword evidence="1" id="KW-0479">Metal-binding</keyword>
<dbReference type="InterPro" id="IPR029060">
    <property type="entry name" value="PIN-like_dom_sf"/>
</dbReference>
<feature type="domain" description="Cas12f1-like TNB" evidence="5">
    <location>
        <begin position="1145"/>
        <end position="1210"/>
    </location>
</feature>
<feature type="compositionally biased region" description="Basic residues" evidence="4">
    <location>
        <begin position="940"/>
        <end position="969"/>
    </location>
</feature>
<dbReference type="PANTHER" id="PTHR11081">
    <property type="entry name" value="FLAP ENDONUCLEASE FAMILY MEMBER"/>
    <property type="match status" value="1"/>
</dbReference>
<dbReference type="Pfam" id="PF07282">
    <property type="entry name" value="Cas12f1-like_TNB"/>
    <property type="match status" value="1"/>
</dbReference>
<dbReference type="Proteomes" id="UP000078512">
    <property type="component" value="Unassembled WGS sequence"/>
</dbReference>
<evidence type="ECO:0000259" key="5">
    <source>
        <dbReference type="Pfam" id="PF07282"/>
    </source>
</evidence>
<dbReference type="OrthoDB" id="2441096at2759"/>
<dbReference type="GO" id="GO:0046872">
    <property type="term" value="F:metal ion binding"/>
    <property type="evidence" value="ECO:0007669"/>
    <property type="project" value="UniProtKB-KW"/>
</dbReference>
<feature type="region of interest" description="Disordered" evidence="4">
    <location>
        <begin position="930"/>
        <end position="978"/>
    </location>
</feature>
<dbReference type="PANTHER" id="PTHR11081:SF9">
    <property type="entry name" value="FLAP ENDONUCLEASE 1"/>
    <property type="match status" value="1"/>
</dbReference>
<feature type="compositionally biased region" description="Basic and acidic residues" evidence="4">
    <location>
        <begin position="1275"/>
        <end position="1285"/>
    </location>
</feature>